<accession>A0AAV5SJH1</accession>
<organism evidence="4 5">
    <name type="scientific">Pristionchus entomophagus</name>
    <dbReference type="NCBI Taxonomy" id="358040"/>
    <lineage>
        <taxon>Eukaryota</taxon>
        <taxon>Metazoa</taxon>
        <taxon>Ecdysozoa</taxon>
        <taxon>Nematoda</taxon>
        <taxon>Chromadorea</taxon>
        <taxon>Rhabditida</taxon>
        <taxon>Rhabditina</taxon>
        <taxon>Diplogasteromorpha</taxon>
        <taxon>Diplogasteroidea</taxon>
        <taxon>Neodiplogasteridae</taxon>
        <taxon>Pristionchus</taxon>
    </lineage>
</organism>
<keyword evidence="5" id="KW-1185">Reference proteome</keyword>
<feature type="non-terminal residue" evidence="4">
    <location>
        <position position="1"/>
    </location>
</feature>
<dbReference type="InterPro" id="IPR000719">
    <property type="entry name" value="Prot_kinase_dom"/>
</dbReference>
<keyword evidence="1" id="KW-0547">Nucleotide-binding</keyword>
<evidence type="ECO:0000256" key="2">
    <source>
        <dbReference type="ARBA" id="ARBA00022840"/>
    </source>
</evidence>
<dbReference type="PANTHER" id="PTHR24055">
    <property type="entry name" value="MITOGEN-ACTIVATED PROTEIN KINASE"/>
    <property type="match status" value="1"/>
</dbReference>
<comment type="caution">
    <text evidence="4">The sequence shown here is derived from an EMBL/GenBank/DDBJ whole genome shotgun (WGS) entry which is preliminary data.</text>
</comment>
<evidence type="ECO:0000313" key="5">
    <source>
        <dbReference type="Proteomes" id="UP001432027"/>
    </source>
</evidence>
<dbReference type="InterPro" id="IPR011009">
    <property type="entry name" value="Kinase-like_dom_sf"/>
</dbReference>
<dbReference type="PROSITE" id="PS50011">
    <property type="entry name" value="PROTEIN_KINASE_DOM"/>
    <property type="match status" value="1"/>
</dbReference>
<protein>
    <recommendedName>
        <fullName evidence="3">Protein kinase domain-containing protein</fullName>
    </recommendedName>
</protein>
<dbReference type="Gene3D" id="1.10.510.10">
    <property type="entry name" value="Transferase(Phosphotransferase) domain 1"/>
    <property type="match status" value="1"/>
</dbReference>
<keyword evidence="2" id="KW-0067">ATP-binding</keyword>
<reference evidence="4" key="1">
    <citation type="submission" date="2023-10" db="EMBL/GenBank/DDBJ databases">
        <title>Genome assembly of Pristionchus species.</title>
        <authorList>
            <person name="Yoshida K."/>
            <person name="Sommer R.J."/>
        </authorList>
    </citation>
    <scope>NUCLEOTIDE SEQUENCE</scope>
    <source>
        <strain evidence="4">RS0144</strain>
    </source>
</reference>
<proteinExistence type="predicted"/>
<feature type="non-terminal residue" evidence="4">
    <location>
        <position position="188"/>
    </location>
</feature>
<sequence>SLQAKFVLNEIHLRQTLKHESIVKFLGAYSEGPEGAESIYYITEHCGDPLSKRIWQGRYSIKEAKKWTRELLSAVQFLHLNGIVHRNLHPFNICIDTNNRLRLITLGANRAINRDEATLSSTQPYSPIELMVEWKCALDGKVDTWSISAPMIEMISGRPLFVRELAGSTLQMQIECCGSIGEAVLAKV</sequence>
<dbReference type="SUPFAM" id="SSF56112">
    <property type="entry name" value="Protein kinase-like (PK-like)"/>
    <property type="match status" value="1"/>
</dbReference>
<dbReference type="CDD" id="cd00180">
    <property type="entry name" value="PKc"/>
    <property type="match status" value="1"/>
</dbReference>
<dbReference type="InterPro" id="IPR050117">
    <property type="entry name" value="MAPK"/>
</dbReference>
<dbReference type="Pfam" id="PF00069">
    <property type="entry name" value="Pkinase"/>
    <property type="match status" value="1"/>
</dbReference>
<dbReference type="AlphaFoldDB" id="A0AAV5SJH1"/>
<feature type="domain" description="Protein kinase" evidence="3">
    <location>
        <begin position="1"/>
        <end position="188"/>
    </location>
</feature>
<dbReference type="GO" id="GO:0004672">
    <property type="term" value="F:protein kinase activity"/>
    <property type="evidence" value="ECO:0007669"/>
    <property type="project" value="InterPro"/>
</dbReference>
<dbReference type="EMBL" id="BTSX01000002">
    <property type="protein sequence ID" value="GMS82268.1"/>
    <property type="molecule type" value="Genomic_DNA"/>
</dbReference>
<dbReference type="GO" id="GO:0005524">
    <property type="term" value="F:ATP binding"/>
    <property type="evidence" value="ECO:0007669"/>
    <property type="project" value="UniProtKB-KW"/>
</dbReference>
<evidence type="ECO:0000256" key="1">
    <source>
        <dbReference type="ARBA" id="ARBA00022741"/>
    </source>
</evidence>
<name>A0AAV5SJH1_9BILA</name>
<evidence type="ECO:0000259" key="3">
    <source>
        <dbReference type="PROSITE" id="PS50011"/>
    </source>
</evidence>
<evidence type="ECO:0000313" key="4">
    <source>
        <dbReference type="EMBL" id="GMS82268.1"/>
    </source>
</evidence>
<dbReference type="SMART" id="SM00220">
    <property type="entry name" value="S_TKc"/>
    <property type="match status" value="1"/>
</dbReference>
<dbReference type="Proteomes" id="UP001432027">
    <property type="component" value="Unassembled WGS sequence"/>
</dbReference>
<gene>
    <name evidence="4" type="ORF">PENTCL1PPCAC_4443</name>
</gene>